<name>A0A5C7VQ62_AQUAC</name>
<dbReference type="EMBL" id="SSFO01000311">
    <property type="protein sequence ID" value="TXI27189.1"/>
    <property type="molecule type" value="Genomic_DNA"/>
</dbReference>
<evidence type="ECO:0000313" key="3">
    <source>
        <dbReference type="EMBL" id="TXI27189.1"/>
    </source>
</evidence>
<protein>
    <submittedName>
        <fullName evidence="3">DUF1311 domain-containing protein</fullName>
    </submittedName>
</protein>
<feature type="signal peptide" evidence="1">
    <location>
        <begin position="1"/>
        <end position="19"/>
    </location>
</feature>
<evidence type="ECO:0000256" key="1">
    <source>
        <dbReference type="SAM" id="SignalP"/>
    </source>
</evidence>
<organism evidence="3 4">
    <name type="scientific">Aquipseudomonas alcaligenes</name>
    <name type="common">Pseudomonas alcaligenes</name>
    <dbReference type="NCBI Taxonomy" id="43263"/>
    <lineage>
        <taxon>Bacteria</taxon>
        <taxon>Pseudomonadati</taxon>
        <taxon>Pseudomonadota</taxon>
        <taxon>Gammaproteobacteria</taxon>
        <taxon>Pseudomonadales</taxon>
        <taxon>Pseudomonadaceae</taxon>
        <taxon>Aquipseudomonas</taxon>
    </lineage>
</organism>
<evidence type="ECO:0000259" key="2">
    <source>
        <dbReference type="Pfam" id="PF07007"/>
    </source>
</evidence>
<dbReference type="Pfam" id="PF07007">
    <property type="entry name" value="LprI"/>
    <property type="match status" value="1"/>
</dbReference>
<dbReference type="RefSeq" id="WP_021701629.1">
    <property type="nucleotide sequence ID" value="NZ_JAYRJK010000010.1"/>
</dbReference>
<proteinExistence type="predicted"/>
<dbReference type="Proteomes" id="UP000321110">
    <property type="component" value="Unassembled WGS sequence"/>
</dbReference>
<dbReference type="InterPro" id="IPR009739">
    <property type="entry name" value="LprI-like_N"/>
</dbReference>
<feature type="domain" description="Lysozyme inhibitor LprI-like N-terminal" evidence="2">
    <location>
        <begin position="44"/>
        <end position="124"/>
    </location>
</feature>
<reference evidence="3 4" key="1">
    <citation type="submission" date="2018-09" db="EMBL/GenBank/DDBJ databases">
        <title>Metagenome Assembled Genomes from an Advanced Water Purification Facility.</title>
        <authorList>
            <person name="Stamps B.W."/>
            <person name="Spear J.R."/>
        </authorList>
    </citation>
    <scope>NUCLEOTIDE SEQUENCE [LARGE SCALE GENOMIC DNA]</scope>
    <source>
        <strain evidence="3">Bin_52_1</strain>
    </source>
</reference>
<sequence>MLRLHALSIGFLLPFALQAAAVDLNDISTRYEDCIRTNPQKLSAAAVCAEGASESAKKEMNRVYQRLYLKLQQTSQEDAQQLENAQKAWLIYRNEHCDMLGKYDGSPMYTICPMKLNIDRVAELQLLLDSGDQGF</sequence>
<dbReference type="Gene3D" id="1.20.1270.180">
    <property type="match status" value="1"/>
</dbReference>
<comment type="caution">
    <text evidence="3">The sequence shown here is derived from an EMBL/GenBank/DDBJ whole genome shotgun (WGS) entry which is preliminary data.</text>
</comment>
<dbReference type="AlphaFoldDB" id="A0A5C7VQ62"/>
<accession>A0A5C7VQ62</accession>
<gene>
    <name evidence="3" type="ORF">E6Q69_18350</name>
</gene>
<evidence type="ECO:0000313" key="4">
    <source>
        <dbReference type="Proteomes" id="UP000321110"/>
    </source>
</evidence>
<keyword evidence="1" id="KW-0732">Signal</keyword>
<feature type="chain" id="PRO_5023135246" evidence="1">
    <location>
        <begin position="20"/>
        <end position="135"/>
    </location>
</feature>